<evidence type="ECO:0000313" key="3">
    <source>
        <dbReference type="EMBL" id="KAK6634557.1"/>
    </source>
</evidence>
<dbReference type="EMBL" id="JAWJWE010000005">
    <property type="protein sequence ID" value="KAK6634557.1"/>
    <property type="molecule type" value="Genomic_DNA"/>
</dbReference>
<evidence type="ECO:0000313" key="4">
    <source>
        <dbReference type="Proteomes" id="UP001372834"/>
    </source>
</evidence>
<accession>A0AAN8S499</accession>
<dbReference type="SMART" id="SM00240">
    <property type="entry name" value="FHA"/>
    <property type="match status" value="1"/>
</dbReference>
<gene>
    <name evidence="3" type="ORF">RUM43_011958</name>
</gene>
<feature type="domain" description="FHA" evidence="2">
    <location>
        <begin position="61"/>
        <end position="118"/>
    </location>
</feature>
<dbReference type="InterPro" id="IPR000253">
    <property type="entry name" value="FHA_dom"/>
</dbReference>
<dbReference type="SUPFAM" id="SSF49879">
    <property type="entry name" value="SMAD/FHA domain"/>
    <property type="match status" value="1"/>
</dbReference>
<dbReference type="AlphaFoldDB" id="A0AAN8S499"/>
<dbReference type="CDD" id="cd22679">
    <property type="entry name" value="FHA_SLMAP"/>
    <property type="match status" value="1"/>
</dbReference>
<dbReference type="Proteomes" id="UP001372834">
    <property type="component" value="Unassembled WGS sequence"/>
</dbReference>
<feature type="coiled-coil region" evidence="1">
    <location>
        <begin position="275"/>
        <end position="334"/>
    </location>
</feature>
<dbReference type="PANTHER" id="PTHR15715:SF37">
    <property type="entry name" value="LD47843P"/>
    <property type="match status" value="1"/>
</dbReference>
<dbReference type="Pfam" id="PF00498">
    <property type="entry name" value="FHA"/>
    <property type="match status" value="1"/>
</dbReference>
<comment type="caution">
    <text evidence="3">The sequence shown here is derived from an EMBL/GenBank/DDBJ whole genome shotgun (WGS) entry which is preliminary data.</text>
</comment>
<feature type="coiled-coil region" evidence="1">
    <location>
        <begin position="600"/>
        <end position="634"/>
    </location>
</feature>
<evidence type="ECO:0000256" key="1">
    <source>
        <dbReference type="SAM" id="Coils"/>
    </source>
</evidence>
<dbReference type="Gene3D" id="2.60.200.20">
    <property type="match status" value="1"/>
</dbReference>
<organism evidence="3 4">
    <name type="scientific">Polyplax serrata</name>
    <name type="common">Common mouse louse</name>
    <dbReference type="NCBI Taxonomy" id="468196"/>
    <lineage>
        <taxon>Eukaryota</taxon>
        <taxon>Metazoa</taxon>
        <taxon>Ecdysozoa</taxon>
        <taxon>Arthropoda</taxon>
        <taxon>Hexapoda</taxon>
        <taxon>Insecta</taxon>
        <taxon>Pterygota</taxon>
        <taxon>Neoptera</taxon>
        <taxon>Paraneoptera</taxon>
        <taxon>Psocodea</taxon>
        <taxon>Troctomorpha</taxon>
        <taxon>Phthiraptera</taxon>
        <taxon>Anoplura</taxon>
        <taxon>Polyplacidae</taxon>
        <taxon>Polyplax</taxon>
    </lineage>
</organism>
<dbReference type="PANTHER" id="PTHR15715">
    <property type="entry name" value="CENTROSOMAL PROTEIN OF 170 KDA"/>
    <property type="match status" value="1"/>
</dbReference>
<protein>
    <recommendedName>
        <fullName evidence="2">FHA domain-containing protein</fullName>
    </recommendedName>
</protein>
<keyword evidence="1" id="KW-0175">Coiled coil</keyword>
<dbReference type="InterPro" id="IPR008984">
    <property type="entry name" value="SMAD_FHA_dom_sf"/>
</dbReference>
<dbReference type="InterPro" id="IPR051176">
    <property type="entry name" value="Cent_Immune-Sig_Mod"/>
</dbReference>
<sequence length="823" mass="93507">MVTLKNNFGVEPDKDSAVMNVSEGSGTDAKSSVSGHPKALLICRRNSHPFQARTLILNTPAKIGRSVARARPSSYNGIFDCKVLSRNHAVIWYEYDAGKFMIQDTKSSNGTFVNSQRLSKGGETSLPREFFSRDVIQFGVNVLENQRKGNEESDNSDESNHIVTHGCIVATVRLFHPNGKESKSGEPYSTPSPIPPIPQEKICKLELIIHEAQQRENRLHDKLEELQLVVGKLEVACNETLTNRFEETRLLSKIANLEKQTKVMSKAMSGGGKASEKVEAEVQQLLGDIEKLQNVARDIQERQHRKLLESEQKLIEAQRVASNLELEVIALREQASLSELHRQEMGAKCNAYCQTIDILKSNYQAQIELTQKLESQMSRFEEREGERETKNNLTDISIIDKYKFITDETDEEANKKEKENQDVILERFKNFEDFDKVEEKDFINEDDKTAWLIKKIDCIADALSSGLEHITNCIGQLEGTLMDVERSKKKIEKLCIRSHALSLELEAAKMPTEEIEKTENDFDNELYKPVNMPTVSNEKITELEMELEENEELVNQARFKQRESEAKYTKLRCELDVTIKRCEKLTAESYNLKLLLKNHLNSLEEDTNAHRQKIVKLESEIEKLEDGQDQKLLEILGKMCKNTEAKETQTLKQSASEPVTNIDAVDGCTQTIPEERVEKSESIVPLESSNLPDTVDAVRCKIEENPKKKEKNEDLPNKFSKIENEFKQQIEREDSTGSTVQNLGAWEKIQKVQSVLSDQLATEKSLDSDSITDMKNTMNLLAEDLVHLLLREQQLNKVNQCLQEKLNKPLPHDGPPLIGLAVS</sequence>
<name>A0AAN8S499_POLSC</name>
<evidence type="ECO:0000259" key="2">
    <source>
        <dbReference type="PROSITE" id="PS50006"/>
    </source>
</evidence>
<dbReference type="PROSITE" id="PS50006">
    <property type="entry name" value="FHA_DOMAIN"/>
    <property type="match status" value="1"/>
</dbReference>
<proteinExistence type="predicted"/>
<reference evidence="3 4" key="1">
    <citation type="submission" date="2023-10" db="EMBL/GenBank/DDBJ databases">
        <title>Genomes of two closely related lineages of the louse Polyplax serrata with different host specificities.</title>
        <authorList>
            <person name="Martinu J."/>
            <person name="Tarabai H."/>
            <person name="Stefka J."/>
            <person name="Hypsa V."/>
        </authorList>
    </citation>
    <scope>NUCLEOTIDE SEQUENCE [LARGE SCALE GENOMIC DNA]</scope>
    <source>
        <strain evidence="3">HR10_N</strain>
    </source>
</reference>